<organism evidence="1">
    <name type="scientific">Arundo donax</name>
    <name type="common">Giant reed</name>
    <name type="synonym">Donax arundinaceus</name>
    <dbReference type="NCBI Taxonomy" id="35708"/>
    <lineage>
        <taxon>Eukaryota</taxon>
        <taxon>Viridiplantae</taxon>
        <taxon>Streptophyta</taxon>
        <taxon>Embryophyta</taxon>
        <taxon>Tracheophyta</taxon>
        <taxon>Spermatophyta</taxon>
        <taxon>Magnoliopsida</taxon>
        <taxon>Liliopsida</taxon>
        <taxon>Poales</taxon>
        <taxon>Poaceae</taxon>
        <taxon>PACMAD clade</taxon>
        <taxon>Arundinoideae</taxon>
        <taxon>Arundineae</taxon>
        <taxon>Arundo</taxon>
    </lineage>
</organism>
<proteinExistence type="predicted"/>
<accession>A0A0A9G5S0</accession>
<sequence length="54" mass="6263">MGIPDTQKERKIHCKLVITVLILQTDRKCAKQLVHRANLCHEEHNILLKSCNTK</sequence>
<reference evidence="1" key="1">
    <citation type="submission" date="2014-09" db="EMBL/GenBank/DDBJ databases">
        <authorList>
            <person name="Magalhaes I.L.F."/>
            <person name="Oliveira U."/>
            <person name="Santos F.R."/>
            <person name="Vidigal T.H.D.A."/>
            <person name="Brescovit A.D."/>
            <person name="Santos A.J."/>
        </authorList>
    </citation>
    <scope>NUCLEOTIDE SEQUENCE</scope>
    <source>
        <tissue evidence="1">Shoot tissue taken approximately 20 cm above the soil surface</tissue>
    </source>
</reference>
<name>A0A0A9G5S0_ARUDO</name>
<evidence type="ECO:0000313" key="1">
    <source>
        <dbReference type="EMBL" id="JAE20420.1"/>
    </source>
</evidence>
<reference evidence="1" key="2">
    <citation type="journal article" date="2015" name="Data Brief">
        <title>Shoot transcriptome of the giant reed, Arundo donax.</title>
        <authorList>
            <person name="Barrero R.A."/>
            <person name="Guerrero F.D."/>
            <person name="Moolhuijzen P."/>
            <person name="Goolsby J.A."/>
            <person name="Tidwell J."/>
            <person name="Bellgard S.E."/>
            <person name="Bellgard M.I."/>
        </authorList>
    </citation>
    <scope>NUCLEOTIDE SEQUENCE</scope>
    <source>
        <tissue evidence="1">Shoot tissue taken approximately 20 cm above the soil surface</tissue>
    </source>
</reference>
<dbReference type="AlphaFoldDB" id="A0A0A9G5S0"/>
<dbReference type="EMBL" id="GBRH01177476">
    <property type="protein sequence ID" value="JAE20420.1"/>
    <property type="molecule type" value="Transcribed_RNA"/>
</dbReference>
<protein>
    <submittedName>
        <fullName evidence="1">Gpm584</fullName>
    </submittedName>
</protein>